<keyword evidence="3" id="KW-0472">Membrane</keyword>
<dbReference type="InterPro" id="IPR003591">
    <property type="entry name" value="Leu-rich_rpt_typical-subtyp"/>
</dbReference>
<dbReference type="Ensembl" id="ENSLOCT00000007690.1">
    <property type="protein sequence ID" value="ENSLOCP00000007681.1"/>
    <property type="gene ID" value="ENSLOCG00000006366.1"/>
</dbReference>
<evidence type="ECO:0000256" key="2">
    <source>
        <dbReference type="ARBA" id="ARBA00022737"/>
    </source>
</evidence>
<name>W5MH22_LEPOC</name>
<keyword evidence="3" id="KW-1133">Transmembrane helix</keyword>
<protein>
    <submittedName>
        <fullName evidence="4">Si:ch73-185c24.2</fullName>
    </submittedName>
</protein>
<dbReference type="SMART" id="SM00369">
    <property type="entry name" value="LRR_TYP"/>
    <property type="match status" value="4"/>
</dbReference>
<accession>W5MH22</accession>
<dbReference type="Pfam" id="PF15176">
    <property type="entry name" value="LRR19-TM"/>
    <property type="match status" value="1"/>
</dbReference>
<dbReference type="HOGENOM" id="CLU_063696_1_0_1"/>
<dbReference type="PANTHER" id="PTHR31450">
    <property type="entry name" value="LEUCINE-RICH REPEAT-CONTAINING PROTEIN 19 LRRC19 FAMILY MEMBER"/>
    <property type="match status" value="1"/>
</dbReference>
<keyword evidence="3" id="KW-0812">Transmembrane</keyword>
<reference evidence="4" key="3">
    <citation type="submission" date="2025-09" db="UniProtKB">
        <authorList>
            <consortium name="Ensembl"/>
        </authorList>
    </citation>
    <scope>IDENTIFICATION</scope>
</reference>
<reference evidence="5" key="1">
    <citation type="submission" date="2011-12" db="EMBL/GenBank/DDBJ databases">
        <title>The Draft Genome of Lepisosteus oculatus.</title>
        <authorList>
            <consortium name="The Broad Institute Genome Assembly &amp; Analysis Group"/>
            <consortium name="Computational R&amp;D Group"/>
            <consortium name="and Sequencing Platform"/>
            <person name="Di Palma F."/>
            <person name="Alfoldi J."/>
            <person name="Johnson J."/>
            <person name="Berlin A."/>
            <person name="Gnerre S."/>
            <person name="Jaffe D."/>
            <person name="MacCallum I."/>
            <person name="Young S."/>
            <person name="Walker B.J."/>
            <person name="Lander E.S."/>
            <person name="Lindblad-Toh K."/>
        </authorList>
    </citation>
    <scope>NUCLEOTIDE SEQUENCE [LARGE SCALE GENOMIC DNA]</scope>
</reference>
<dbReference type="GeneTree" id="ENSGT00940000173535"/>
<sequence>NCSQKRLTQIPPEIWDNVTVLDLSGNFLDLTETRNQKQLERFQSLVFLNLTGNYLPLLERKTFNSLQNLQVLDLSSCHIKQIKAGAFQGFPKLKSLLLRNNKLWGSLTTAIQDLTVLSFLDLHGNRLDKPQPSSLEWLKGVGNRMKYTTPPGEVARENYWRQPWINITQQIKTEDFLSHIPLYLCAFSTLSAINDLLISSFLGNCAETLNALFIPAASKDDGKSGNSWQYLIAVLVTAISLSVFIALVVKCKLCHDYLASYRHTLLSETDTASRCDTESLEAGLAGRGPQSSASCELEDDDGFIEDNYIQASERERAERQDYRVKV</sequence>
<reference evidence="4" key="2">
    <citation type="submission" date="2025-08" db="UniProtKB">
        <authorList>
            <consortium name="Ensembl"/>
        </authorList>
    </citation>
    <scope>IDENTIFICATION</scope>
</reference>
<evidence type="ECO:0000256" key="1">
    <source>
        <dbReference type="ARBA" id="ARBA00022614"/>
    </source>
</evidence>
<evidence type="ECO:0000256" key="3">
    <source>
        <dbReference type="SAM" id="Phobius"/>
    </source>
</evidence>
<dbReference type="EMBL" id="AHAT01015951">
    <property type="status" value="NOT_ANNOTATED_CDS"/>
    <property type="molecule type" value="Genomic_DNA"/>
</dbReference>
<evidence type="ECO:0000313" key="5">
    <source>
        <dbReference type="Proteomes" id="UP000018468"/>
    </source>
</evidence>
<dbReference type="STRING" id="7918.ENSLOCP00000007681"/>
<evidence type="ECO:0000313" key="4">
    <source>
        <dbReference type="Ensembl" id="ENSLOCP00000007681.1"/>
    </source>
</evidence>
<dbReference type="PANTHER" id="PTHR31450:SF3">
    <property type="entry name" value="TYPE III ENDOSOME MEMBRANE PROTEIN TEMP"/>
    <property type="match status" value="1"/>
</dbReference>
<keyword evidence="2" id="KW-0677">Repeat</keyword>
<dbReference type="InterPro" id="IPR032675">
    <property type="entry name" value="LRR_dom_sf"/>
</dbReference>
<dbReference type="InterPro" id="IPR001611">
    <property type="entry name" value="Leu-rich_rpt"/>
</dbReference>
<dbReference type="Gene3D" id="3.80.10.10">
    <property type="entry name" value="Ribonuclease Inhibitor"/>
    <property type="match status" value="1"/>
</dbReference>
<dbReference type="eggNOG" id="KOG0619">
    <property type="taxonomic scope" value="Eukaryota"/>
</dbReference>
<dbReference type="SUPFAM" id="SSF52058">
    <property type="entry name" value="L domain-like"/>
    <property type="match status" value="1"/>
</dbReference>
<proteinExistence type="predicted"/>
<feature type="transmembrane region" description="Helical" evidence="3">
    <location>
        <begin position="228"/>
        <end position="249"/>
    </location>
</feature>
<dbReference type="Pfam" id="PF13855">
    <property type="entry name" value="LRR_8"/>
    <property type="match status" value="1"/>
</dbReference>
<dbReference type="Proteomes" id="UP000018468">
    <property type="component" value="Linkage group LG10"/>
</dbReference>
<keyword evidence="5" id="KW-1185">Reference proteome</keyword>
<organism evidence="4 5">
    <name type="scientific">Lepisosteus oculatus</name>
    <name type="common">Spotted gar</name>
    <dbReference type="NCBI Taxonomy" id="7918"/>
    <lineage>
        <taxon>Eukaryota</taxon>
        <taxon>Metazoa</taxon>
        <taxon>Chordata</taxon>
        <taxon>Craniata</taxon>
        <taxon>Vertebrata</taxon>
        <taxon>Euteleostomi</taxon>
        <taxon>Actinopterygii</taxon>
        <taxon>Neopterygii</taxon>
        <taxon>Holostei</taxon>
        <taxon>Semionotiformes</taxon>
        <taxon>Lepisosteidae</taxon>
        <taxon>Lepisosteus</taxon>
    </lineage>
</organism>
<dbReference type="AlphaFoldDB" id="W5MH22"/>
<dbReference type="Bgee" id="ENSLOCG00000006366">
    <property type="expression patterns" value="Expressed in intestine and 6 other cell types or tissues"/>
</dbReference>
<dbReference type="OMA" id="HPLQQWL"/>
<keyword evidence="1" id="KW-0433">Leucine-rich repeat</keyword>
<dbReference type="InParanoid" id="W5MH22"/>